<dbReference type="CDD" id="cd00303">
    <property type="entry name" value="retropepsin_like"/>
    <property type="match status" value="1"/>
</dbReference>
<evidence type="ECO:0008006" key="3">
    <source>
        <dbReference type="Google" id="ProtNLM"/>
    </source>
</evidence>
<dbReference type="SUPFAM" id="SSF50630">
    <property type="entry name" value="Acid proteases"/>
    <property type="match status" value="1"/>
</dbReference>
<sequence>MIVLLDIDNQDDEPTEFHNCPSKEDPTTDHLCHMLELFSIPGLGMGHPMCLQGSIGSTTIRVLIDSSAACNLLSLDIAQKLDLAIENINPVQFTTASHKKVHAHLRAHNVTINLQDYTLLGSFLLLNIPGYDLILGAEWLEPLGYIGWHFRNKTMLFIVNNKTYTLQGLITTQPTFHPCTSAHSSSHYPHPYLQPTTPPILFFSTTHFSY</sequence>
<proteinExistence type="predicted"/>
<evidence type="ECO:0000313" key="2">
    <source>
        <dbReference type="Proteomes" id="UP000315295"/>
    </source>
</evidence>
<reference evidence="1 2" key="1">
    <citation type="journal article" date="2019" name="G3 (Bethesda)">
        <title>Sequencing of a Wild Apple (Malus baccata) Genome Unravels the Differences Between Cultivated and Wild Apple Species Regarding Disease Resistance and Cold Tolerance.</title>
        <authorList>
            <person name="Chen X."/>
        </authorList>
    </citation>
    <scope>NUCLEOTIDE SEQUENCE [LARGE SCALE GENOMIC DNA]</scope>
    <source>
        <strain evidence="2">cv. Shandingzi</strain>
        <tissue evidence="1">Leaves</tissue>
    </source>
</reference>
<dbReference type="Proteomes" id="UP000315295">
    <property type="component" value="Unassembled WGS sequence"/>
</dbReference>
<accession>A0A540LIN8</accession>
<evidence type="ECO:0000313" key="1">
    <source>
        <dbReference type="EMBL" id="TQD86337.1"/>
    </source>
</evidence>
<dbReference type="Gene3D" id="2.40.70.10">
    <property type="entry name" value="Acid Proteases"/>
    <property type="match status" value="1"/>
</dbReference>
<dbReference type="InterPro" id="IPR021109">
    <property type="entry name" value="Peptidase_aspartic_dom_sf"/>
</dbReference>
<dbReference type="Pfam" id="PF08284">
    <property type="entry name" value="RVP_2"/>
    <property type="match status" value="1"/>
</dbReference>
<gene>
    <name evidence="1" type="ORF">C1H46_028095</name>
</gene>
<organism evidence="1 2">
    <name type="scientific">Malus baccata</name>
    <name type="common">Siberian crab apple</name>
    <name type="synonym">Pyrus baccata</name>
    <dbReference type="NCBI Taxonomy" id="106549"/>
    <lineage>
        <taxon>Eukaryota</taxon>
        <taxon>Viridiplantae</taxon>
        <taxon>Streptophyta</taxon>
        <taxon>Embryophyta</taxon>
        <taxon>Tracheophyta</taxon>
        <taxon>Spermatophyta</taxon>
        <taxon>Magnoliopsida</taxon>
        <taxon>eudicotyledons</taxon>
        <taxon>Gunneridae</taxon>
        <taxon>Pentapetalae</taxon>
        <taxon>rosids</taxon>
        <taxon>fabids</taxon>
        <taxon>Rosales</taxon>
        <taxon>Rosaceae</taxon>
        <taxon>Amygdaloideae</taxon>
        <taxon>Maleae</taxon>
        <taxon>Malus</taxon>
    </lineage>
</organism>
<keyword evidence="2" id="KW-1185">Reference proteome</keyword>
<comment type="caution">
    <text evidence="1">The sequence shown here is derived from an EMBL/GenBank/DDBJ whole genome shotgun (WGS) entry which is preliminary data.</text>
</comment>
<dbReference type="AlphaFoldDB" id="A0A540LIN8"/>
<name>A0A540LIN8_MALBA</name>
<dbReference type="EMBL" id="VIEB01000568">
    <property type="protein sequence ID" value="TQD86337.1"/>
    <property type="molecule type" value="Genomic_DNA"/>
</dbReference>
<protein>
    <recommendedName>
        <fullName evidence="3">Aspartic peptidase DDI1-type domain-containing protein</fullName>
    </recommendedName>
</protein>